<dbReference type="Proteomes" id="UP000299102">
    <property type="component" value="Unassembled WGS sequence"/>
</dbReference>
<dbReference type="STRING" id="151549.A0A4C2AGB7"/>
<proteinExistence type="predicted"/>
<accession>A0A4C2AGB7</accession>
<organism evidence="1 2">
    <name type="scientific">Eumeta variegata</name>
    <name type="common">Bagworm moth</name>
    <name type="synonym">Eumeta japonica</name>
    <dbReference type="NCBI Taxonomy" id="151549"/>
    <lineage>
        <taxon>Eukaryota</taxon>
        <taxon>Metazoa</taxon>
        <taxon>Ecdysozoa</taxon>
        <taxon>Arthropoda</taxon>
        <taxon>Hexapoda</taxon>
        <taxon>Insecta</taxon>
        <taxon>Pterygota</taxon>
        <taxon>Neoptera</taxon>
        <taxon>Endopterygota</taxon>
        <taxon>Lepidoptera</taxon>
        <taxon>Glossata</taxon>
        <taxon>Ditrysia</taxon>
        <taxon>Tineoidea</taxon>
        <taxon>Psychidae</taxon>
        <taxon>Oiketicinae</taxon>
        <taxon>Eumeta</taxon>
    </lineage>
</organism>
<gene>
    <name evidence="1" type="primary">aralar1</name>
    <name evidence="1" type="ORF">EVAR_68087_1</name>
</gene>
<sequence>MYHKLDLNLRKQDTVPGNLGHMLEATGKLANGVPVYLMGQLHGAHNKPSLAWVLAEVKLSKIQPIDQHLYSFGKHLSLYSRLIGGCYNHPLTLLAAGAIAGVPAASLVTPADVIKPVYKSSLDQVKQLIPAF</sequence>
<dbReference type="EMBL" id="BGZK01003077">
    <property type="protein sequence ID" value="GBP98149.1"/>
    <property type="molecule type" value="Genomic_DNA"/>
</dbReference>
<evidence type="ECO:0000313" key="2">
    <source>
        <dbReference type="Proteomes" id="UP000299102"/>
    </source>
</evidence>
<reference evidence="1 2" key="1">
    <citation type="journal article" date="2019" name="Commun. Biol.">
        <title>The bagworm genome reveals a unique fibroin gene that provides high tensile strength.</title>
        <authorList>
            <person name="Kono N."/>
            <person name="Nakamura H."/>
            <person name="Ohtoshi R."/>
            <person name="Tomita M."/>
            <person name="Numata K."/>
            <person name="Arakawa K."/>
        </authorList>
    </citation>
    <scope>NUCLEOTIDE SEQUENCE [LARGE SCALE GENOMIC DNA]</scope>
</reference>
<keyword evidence="2" id="KW-1185">Reference proteome</keyword>
<protein>
    <submittedName>
        <fullName evidence="1">Calcium-binding mitochondrial carrier protein Aralar1</fullName>
    </submittedName>
</protein>
<comment type="caution">
    <text evidence="1">The sequence shown here is derived from an EMBL/GenBank/DDBJ whole genome shotgun (WGS) entry which is preliminary data.</text>
</comment>
<dbReference type="AlphaFoldDB" id="A0A4C2AGB7"/>
<evidence type="ECO:0000313" key="1">
    <source>
        <dbReference type="EMBL" id="GBP98149.1"/>
    </source>
</evidence>
<name>A0A4C2AGB7_EUMVA</name>